<dbReference type="AlphaFoldDB" id="A0A8J6MZJ0"/>
<feature type="region of interest" description="Disordered" evidence="1">
    <location>
        <begin position="341"/>
        <end position="500"/>
    </location>
</feature>
<gene>
    <name evidence="3" type="ORF">H8E19_11890</name>
</gene>
<protein>
    <submittedName>
        <fullName evidence="3">Acetyl-CoA decarbonylase/synthase complex subunit delta</fullName>
    </submittedName>
</protein>
<organism evidence="3 4">
    <name type="scientific">Candidatus Desulfacyla euxinica</name>
    <dbReference type="NCBI Taxonomy" id="2841693"/>
    <lineage>
        <taxon>Bacteria</taxon>
        <taxon>Deltaproteobacteria</taxon>
        <taxon>Candidatus Desulfacyla</taxon>
    </lineage>
</organism>
<dbReference type="NCBIfam" id="NF003377">
    <property type="entry name" value="PRK04452.1-3"/>
    <property type="match status" value="1"/>
</dbReference>
<evidence type="ECO:0000256" key="1">
    <source>
        <dbReference type="SAM" id="MobiDB-lite"/>
    </source>
</evidence>
<dbReference type="InterPro" id="IPR016041">
    <property type="entry name" value="Ac-CoA_synth_d_su_TIM-brl"/>
</dbReference>
<dbReference type="PANTHER" id="PTHR36214:SF5">
    <property type="entry name" value="ACETYL-COA DECARBONYLASE_SYNTHASE COMPLEX SUBUNIT DELTA"/>
    <property type="match status" value="1"/>
</dbReference>
<dbReference type="EMBL" id="JACNJD010000255">
    <property type="protein sequence ID" value="MBC8178097.1"/>
    <property type="molecule type" value="Genomic_DNA"/>
</dbReference>
<feature type="compositionally biased region" description="Basic and acidic residues" evidence="1">
    <location>
        <begin position="377"/>
        <end position="490"/>
    </location>
</feature>
<accession>A0A8J6MZJ0</accession>
<evidence type="ECO:0000259" key="2">
    <source>
        <dbReference type="Pfam" id="PF03599"/>
    </source>
</evidence>
<evidence type="ECO:0000313" key="3">
    <source>
        <dbReference type="EMBL" id="MBC8178097.1"/>
    </source>
</evidence>
<reference evidence="3 4" key="1">
    <citation type="submission" date="2020-08" db="EMBL/GenBank/DDBJ databases">
        <title>Bridging the membrane lipid divide: bacteria of the FCB group superphylum have the potential to synthesize archaeal ether lipids.</title>
        <authorList>
            <person name="Villanueva L."/>
            <person name="Von Meijenfeldt F.A.B."/>
            <person name="Westbye A.B."/>
            <person name="Yadav S."/>
            <person name="Hopmans E.C."/>
            <person name="Dutilh B.E."/>
            <person name="Sinninghe Damste J.S."/>
        </authorList>
    </citation>
    <scope>NUCLEOTIDE SEQUENCE [LARGE SCALE GENOMIC DNA]</scope>
    <source>
        <strain evidence="3">NIOZ-UU27</strain>
    </source>
</reference>
<dbReference type="InterPro" id="IPR051069">
    <property type="entry name" value="ACDS_complex_subunit"/>
</dbReference>
<dbReference type="NCBIfam" id="NF003376">
    <property type="entry name" value="PRK04452.1-2"/>
    <property type="match status" value="1"/>
</dbReference>
<dbReference type="Pfam" id="PF03599">
    <property type="entry name" value="CdhD"/>
    <property type="match status" value="1"/>
</dbReference>
<dbReference type="InterPro" id="IPR011005">
    <property type="entry name" value="Dihydropteroate_synth-like_sf"/>
</dbReference>
<evidence type="ECO:0000313" key="4">
    <source>
        <dbReference type="Proteomes" id="UP000650524"/>
    </source>
</evidence>
<name>A0A8J6MZJ0_9DELT</name>
<dbReference type="Gene3D" id="3.20.20.20">
    <property type="entry name" value="Dihydropteroate synthase-like"/>
    <property type="match status" value="1"/>
</dbReference>
<comment type="caution">
    <text evidence="3">The sequence shown here is derived from an EMBL/GenBank/DDBJ whole genome shotgun (WGS) entry which is preliminary data.</text>
</comment>
<dbReference type="SUPFAM" id="SSF51717">
    <property type="entry name" value="Dihydropteroate synthetase-like"/>
    <property type="match status" value="1"/>
</dbReference>
<proteinExistence type="predicted"/>
<sequence>MAFEIPEQPYSGKIGETTVGAGSDAVKLGGEDSYPFHLFEGDMPNAPKIAMEIWDYDPSDEWPAAAAAPFKDVISAPEAWAKKCVDEYGADVIVLQLKSTDPNGMDRSADEAAAVAKKVSDAVDVPLVLWGTANNQKDEEVLKKISELCEGKNVVLGPVEEANHKGVGASALGYGHTIISSSPIDVNLAKQLNILLGNLGVTPEKIVIDPTTGGLGYGLEYSYSVMERIKMAALTQEDDKLQVPMINNVGNEVWKCKEAKESIEEGPTLGDPERRGILMESTAAVAYLLAGSDIVILRHPESVRLTRAFIDLMINGGVASDVEEISKSLELEEADLISISPEPDLDFGEAEAAPKAKPAAPKKAAAEKPKAAPKKAKKEEKKVEVKAEPEKAAKPAVDKEAEAKAKAEEEAKAKVEAEAKAKTDAEAKAKAEAEAKAKAEAKAEAEVKAKAEAEAKAKAEEAAKREAEEEAIREQRAKEQEERLSRKSSEEVEEVPMTAAKVQKTELEKMLATLNWIHKRN</sequence>
<feature type="compositionally biased region" description="Low complexity" evidence="1">
    <location>
        <begin position="350"/>
        <end position="363"/>
    </location>
</feature>
<dbReference type="PANTHER" id="PTHR36214">
    <property type="match status" value="1"/>
</dbReference>
<dbReference type="Proteomes" id="UP000650524">
    <property type="component" value="Unassembled WGS sequence"/>
</dbReference>
<feature type="domain" description="CO dehydrogenase/acetyl-CoA synthase delta subunit TIM barrel" evidence="2">
    <location>
        <begin position="17"/>
        <end position="301"/>
    </location>
</feature>